<sequence length="212" mass="23437">MLWWMRETSRQILALPLALSMYLAPVDLLIQLMAVWDVYATTYLILTWLAYRNRTLSELHALAKTSKLPGVLRFLTFKPHRLSQIAAFLAFGVTIAAMPQARQYGTGLLVIALSVVAVLTSWLILQVGFVTHYLALHAEDGGLDFPGGEEPRAADFAYFAFSVGTTFGTTDVTVTSRRIRRQVLVHGVLAFLFNTLIVAVAITFVTAYVSGP</sequence>
<keyword evidence="1" id="KW-0812">Transmembrane</keyword>
<dbReference type="RefSeq" id="WP_397090560.1">
    <property type="nucleotide sequence ID" value="NZ_JBITGY010000016.1"/>
</dbReference>
<evidence type="ECO:0000313" key="2">
    <source>
        <dbReference type="EMBL" id="MFI6504703.1"/>
    </source>
</evidence>
<organism evidence="2 3">
    <name type="scientific">Nonomuraea typhae</name>
    <dbReference type="NCBI Taxonomy" id="2603600"/>
    <lineage>
        <taxon>Bacteria</taxon>
        <taxon>Bacillati</taxon>
        <taxon>Actinomycetota</taxon>
        <taxon>Actinomycetes</taxon>
        <taxon>Streptosporangiales</taxon>
        <taxon>Streptosporangiaceae</taxon>
        <taxon>Nonomuraea</taxon>
    </lineage>
</organism>
<name>A0ABW7Z993_9ACTN</name>
<keyword evidence="1" id="KW-0472">Membrane</keyword>
<comment type="caution">
    <text evidence="2">The sequence shown here is derived from an EMBL/GenBank/DDBJ whole genome shotgun (WGS) entry which is preliminary data.</text>
</comment>
<dbReference type="InterPro" id="IPR009781">
    <property type="entry name" value="DUF1345"/>
</dbReference>
<evidence type="ECO:0000313" key="3">
    <source>
        <dbReference type="Proteomes" id="UP001612741"/>
    </source>
</evidence>
<proteinExistence type="predicted"/>
<feature type="transmembrane region" description="Helical" evidence="1">
    <location>
        <begin position="12"/>
        <end position="36"/>
    </location>
</feature>
<evidence type="ECO:0000256" key="1">
    <source>
        <dbReference type="SAM" id="Phobius"/>
    </source>
</evidence>
<dbReference type="EMBL" id="JBITGY010000016">
    <property type="protein sequence ID" value="MFI6504703.1"/>
    <property type="molecule type" value="Genomic_DNA"/>
</dbReference>
<feature type="transmembrane region" description="Helical" evidence="1">
    <location>
        <begin position="183"/>
        <end position="209"/>
    </location>
</feature>
<protein>
    <submittedName>
        <fullName evidence="2">DUF1345 domain-containing protein</fullName>
    </submittedName>
</protein>
<dbReference type="Proteomes" id="UP001612741">
    <property type="component" value="Unassembled WGS sequence"/>
</dbReference>
<feature type="transmembrane region" description="Helical" evidence="1">
    <location>
        <begin position="108"/>
        <end position="136"/>
    </location>
</feature>
<gene>
    <name evidence="2" type="ORF">ACIBG2_45470</name>
</gene>
<accession>A0ABW7Z993</accession>
<dbReference type="Pfam" id="PF07077">
    <property type="entry name" value="DUF1345"/>
    <property type="match status" value="1"/>
</dbReference>
<keyword evidence="3" id="KW-1185">Reference proteome</keyword>
<reference evidence="2 3" key="1">
    <citation type="submission" date="2024-10" db="EMBL/GenBank/DDBJ databases">
        <title>The Natural Products Discovery Center: Release of the First 8490 Sequenced Strains for Exploring Actinobacteria Biosynthetic Diversity.</title>
        <authorList>
            <person name="Kalkreuter E."/>
            <person name="Kautsar S.A."/>
            <person name="Yang D."/>
            <person name="Bader C.D."/>
            <person name="Teijaro C.N."/>
            <person name="Fluegel L."/>
            <person name="Davis C.M."/>
            <person name="Simpson J.R."/>
            <person name="Lauterbach L."/>
            <person name="Steele A.D."/>
            <person name="Gui C."/>
            <person name="Meng S."/>
            <person name="Li G."/>
            <person name="Viehrig K."/>
            <person name="Ye F."/>
            <person name="Su P."/>
            <person name="Kiefer A.F."/>
            <person name="Nichols A."/>
            <person name="Cepeda A.J."/>
            <person name="Yan W."/>
            <person name="Fan B."/>
            <person name="Jiang Y."/>
            <person name="Adhikari A."/>
            <person name="Zheng C.-J."/>
            <person name="Schuster L."/>
            <person name="Cowan T.M."/>
            <person name="Smanski M.J."/>
            <person name="Chevrette M.G."/>
            <person name="De Carvalho L.P.S."/>
            <person name="Shen B."/>
        </authorList>
    </citation>
    <scope>NUCLEOTIDE SEQUENCE [LARGE SCALE GENOMIC DNA]</scope>
    <source>
        <strain evidence="2 3">NPDC050545</strain>
    </source>
</reference>
<feature type="transmembrane region" description="Helical" evidence="1">
    <location>
        <begin position="82"/>
        <end position="101"/>
    </location>
</feature>
<keyword evidence="1" id="KW-1133">Transmembrane helix</keyword>
<feature type="transmembrane region" description="Helical" evidence="1">
    <location>
        <begin position="156"/>
        <end position="174"/>
    </location>
</feature>